<dbReference type="InterPro" id="IPR005829">
    <property type="entry name" value="Sugar_transporter_CS"/>
</dbReference>
<evidence type="ECO:0000256" key="2">
    <source>
        <dbReference type="ARBA" id="ARBA00008335"/>
    </source>
</evidence>
<dbReference type="Pfam" id="PF07690">
    <property type="entry name" value="MFS_1"/>
    <property type="match status" value="1"/>
</dbReference>
<feature type="transmembrane region" description="Helical" evidence="8">
    <location>
        <begin position="353"/>
        <end position="371"/>
    </location>
</feature>
<feature type="transmembrane region" description="Helical" evidence="8">
    <location>
        <begin position="63"/>
        <end position="82"/>
    </location>
</feature>
<feature type="transmembrane region" description="Helical" evidence="8">
    <location>
        <begin position="26"/>
        <end position="51"/>
    </location>
</feature>
<comment type="subcellular location">
    <subcellularLocation>
        <location evidence="1">Cell membrane</location>
        <topology evidence="1">Multi-pass membrane protein</topology>
    </subcellularLocation>
</comment>
<evidence type="ECO:0000256" key="3">
    <source>
        <dbReference type="ARBA" id="ARBA00022448"/>
    </source>
</evidence>
<dbReference type="PROSITE" id="PS00216">
    <property type="entry name" value="SUGAR_TRANSPORT_1"/>
    <property type="match status" value="1"/>
</dbReference>
<sequence>MFVGGFATFAMVYGPQPLLPLLADEFGIGAASASLTVSAAAAGLALMLIPGSVLADRIGRRQVMMVALGIAAVLACATAIAPDFGSLLVLRALLGAVIAGLPAAAMAYIGEEIAPNAQARAMGLYIAGNALGGMSGRFIAALITDWSSWRIALAVIGVLGLASAVLFWRRLPPSHHFQPRAATPARILRDTLAIYRDPGLPALFLVAFLAMGAFVGLYNFLGFRLLEAPYLLGQTAIGAIFLLYLVGTWASTLSARLADRHGRHKVLWIMVVVMGLGLALTLARPLALIIAGVGVFTFGFFAAHALASGWVGKRAGERRALGSALYLSSYYLGASVIGTVAGTAWGAGHWPGLALLLGACVLATGAVALYLRRLPT</sequence>
<evidence type="ECO:0000256" key="6">
    <source>
        <dbReference type="ARBA" id="ARBA00022989"/>
    </source>
</evidence>
<keyword evidence="6 8" id="KW-1133">Transmembrane helix</keyword>
<evidence type="ECO:0000259" key="9">
    <source>
        <dbReference type="PROSITE" id="PS50850"/>
    </source>
</evidence>
<dbReference type="InterPro" id="IPR020846">
    <property type="entry name" value="MFS_dom"/>
</dbReference>
<evidence type="ECO:0000256" key="1">
    <source>
        <dbReference type="ARBA" id="ARBA00004651"/>
    </source>
</evidence>
<comment type="caution">
    <text evidence="10">The sequence shown here is derived from an EMBL/GenBank/DDBJ whole genome shotgun (WGS) entry which is preliminary data.</text>
</comment>
<feature type="transmembrane region" description="Helical" evidence="8">
    <location>
        <begin position="289"/>
        <end position="312"/>
    </location>
</feature>
<evidence type="ECO:0000256" key="4">
    <source>
        <dbReference type="ARBA" id="ARBA00022475"/>
    </source>
</evidence>
<dbReference type="PANTHER" id="PTHR43271:SF1">
    <property type="entry name" value="INNER MEMBRANE TRANSPORT PROTEIN YNFM"/>
    <property type="match status" value="1"/>
</dbReference>
<keyword evidence="5 8" id="KW-0812">Transmembrane</keyword>
<feature type="domain" description="Major facilitator superfamily (MFS) profile" evidence="9">
    <location>
        <begin position="1"/>
        <end position="376"/>
    </location>
</feature>
<feature type="transmembrane region" description="Helical" evidence="8">
    <location>
        <begin position="324"/>
        <end position="347"/>
    </location>
</feature>
<comment type="similarity">
    <text evidence="2">Belongs to the major facilitator superfamily.</text>
</comment>
<keyword evidence="4" id="KW-1003">Cell membrane</keyword>
<evidence type="ECO:0000256" key="8">
    <source>
        <dbReference type="SAM" id="Phobius"/>
    </source>
</evidence>
<feature type="transmembrane region" description="Helical" evidence="8">
    <location>
        <begin position="88"/>
        <end position="110"/>
    </location>
</feature>
<dbReference type="RefSeq" id="WP_277832901.1">
    <property type="nucleotide sequence ID" value="NZ_JARQZE010000005.1"/>
</dbReference>
<dbReference type="InterPro" id="IPR011701">
    <property type="entry name" value="MFS"/>
</dbReference>
<dbReference type="EMBL" id="JBHTMC010000020">
    <property type="protein sequence ID" value="MFD1263792.1"/>
    <property type="molecule type" value="Genomic_DNA"/>
</dbReference>
<evidence type="ECO:0000256" key="5">
    <source>
        <dbReference type="ARBA" id="ARBA00022692"/>
    </source>
</evidence>
<dbReference type="InterPro" id="IPR036259">
    <property type="entry name" value="MFS_trans_sf"/>
</dbReference>
<keyword evidence="11" id="KW-1185">Reference proteome</keyword>
<dbReference type="PANTHER" id="PTHR43271">
    <property type="entry name" value="BLL2771 PROTEIN"/>
    <property type="match status" value="1"/>
</dbReference>
<keyword evidence="3" id="KW-0813">Transport</keyword>
<dbReference type="PROSITE" id="PS50850">
    <property type="entry name" value="MFS"/>
    <property type="match status" value="1"/>
</dbReference>
<accession>A0ABW3WCP5</accession>
<dbReference type="Proteomes" id="UP001597158">
    <property type="component" value="Unassembled WGS sequence"/>
</dbReference>
<organism evidence="10 11">
    <name type="scientific">Thauera mechernichensis</name>
    <dbReference type="NCBI Taxonomy" id="82788"/>
    <lineage>
        <taxon>Bacteria</taxon>
        <taxon>Pseudomonadati</taxon>
        <taxon>Pseudomonadota</taxon>
        <taxon>Betaproteobacteria</taxon>
        <taxon>Rhodocyclales</taxon>
        <taxon>Zoogloeaceae</taxon>
        <taxon>Thauera</taxon>
    </lineage>
</organism>
<dbReference type="Gene3D" id="1.20.1250.20">
    <property type="entry name" value="MFS general substrate transporter like domains"/>
    <property type="match status" value="1"/>
</dbReference>
<dbReference type="SUPFAM" id="SSF103473">
    <property type="entry name" value="MFS general substrate transporter"/>
    <property type="match status" value="1"/>
</dbReference>
<feature type="transmembrane region" description="Helical" evidence="8">
    <location>
        <begin position="122"/>
        <end position="143"/>
    </location>
</feature>
<evidence type="ECO:0000313" key="11">
    <source>
        <dbReference type="Proteomes" id="UP001597158"/>
    </source>
</evidence>
<evidence type="ECO:0000313" key="10">
    <source>
        <dbReference type="EMBL" id="MFD1263792.1"/>
    </source>
</evidence>
<feature type="transmembrane region" description="Helical" evidence="8">
    <location>
        <begin position="230"/>
        <end position="254"/>
    </location>
</feature>
<feature type="transmembrane region" description="Helical" evidence="8">
    <location>
        <begin position="266"/>
        <end position="283"/>
    </location>
</feature>
<name>A0ABW3WCP5_9RHOO</name>
<keyword evidence="7 8" id="KW-0472">Membrane</keyword>
<feature type="transmembrane region" description="Helical" evidence="8">
    <location>
        <begin position="199"/>
        <end position="218"/>
    </location>
</feature>
<dbReference type="CDD" id="cd17324">
    <property type="entry name" value="MFS_NepI_like"/>
    <property type="match status" value="1"/>
</dbReference>
<reference evidence="11" key="1">
    <citation type="journal article" date="2019" name="Int. J. Syst. Evol. Microbiol.">
        <title>The Global Catalogue of Microorganisms (GCM) 10K type strain sequencing project: providing services to taxonomists for standard genome sequencing and annotation.</title>
        <authorList>
            <consortium name="The Broad Institute Genomics Platform"/>
            <consortium name="The Broad Institute Genome Sequencing Center for Infectious Disease"/>
            <person name="Wu L."/>
            <person name="Ma J."/>
        </authorList>
    </citation>
    <scope>NUCLEOTIDE SEQUENCE [LARGE SCALE GENOMIC DNA]</scope>
    <source>
        <strain evidence="11">CCUG 48884</strain>
    </source>
</reference>
<gene>
    <name evidence="10" type="ORF">ACFQ4M_09360</name>
</gene>
<proteinExistence type="inferred from homology"/>
<feature type="transmembrane region" description="Helical" evidence="8">
    <location>
        <begin position="149"/>
        <end position="168"/>
    </location>
</feature>
<evidence type="ECO:0000256" key="7">
    <source>
        <dbReference type="ARBA" id="ARBA00023136"/>
    </source>
</evidence>
<protein>
    <submittedName>
        <fullName evidence="10">MFS transporter</fullName>
    </submittedName>
</protein>